<dbReference type="EMBL" id="AGSI01000001">
    <property type="protein sequence ID" value="EIE27488.1"/>
    <property type="molecule type" value="Genomic_DNA"/>
</dbReference>
<dbReference type="eggNOG" id="ENOG502S2IV">
    <property type="taxonomic scope" value="Eukaryota"/>
</dbReference>
<evidence type="ECO:0000256" key="1">
    <source>
        <dbReference type="SAM" id="MobiDB-lite"/>
    </source>
</evidence>
<dbReference type="Proteomes" id="UP000007264">
    <property type="component" value="Unassembled WGS sequence"/>
</dbReference>
<name>I0ZA19_COCSC</name>
<keyword evidence="3" id="KW-1185">Reference proteome</keyword>
<dbReference type="PANTHER" id="PTHR34776:SF1">
    <property type="entry name" value="F17F16.3 PROTEIN"/>
    <property type="match status" value="1"/>
</dbReference>
<feature type="region of interest" description="Disordered" evidence="1">
    <location>
        <begin position="199"/>
        <end position="221"/>
    </location>
</feature>
<protein>
    <submittedName>
        <fullName evidence="2">Uncharacterized protein</fullName>
    </submittedName>
</protein>
<dbReference type="RefSeq" id="XP_005652032.1">
    <property type="nucleotide sequence ID" value="XM_005651975.1"/>
</dbReference>
<dbReference type="KEGG" id="csl:COCSUDRAFT_55496"/>
<comment type="caution">
    <text evidence="2">The sequence shown here is derived from an EMBL/GenBank/DDBJ whole genome shotgun (WGS) entry which is preliminary data.</text>
</comment>
<accession>I0ZA19</accession>
<dbReference type="OrthoDB" id="1028014at2759"/>
<evidence type="ECO:0000313" key="2">
    <source>
        <dbReference type="EMBL" id="EIE27488.1"/>
    </source>
</evidence>
<gene>
    <name evidence="2" type="ORF">COCSUDRAFT_55496</name>
</gene>
<dbReference type="AlphaFoldDB" id="I0ZA19"/>
<dbReference type="GeneID" id="17045503"/>
<feature type="region of interest" description="Disordered" evidence="1">
    <location>
        <begin position="1"/>
        <end position="50"/>
    </location>
</feature>
<dbReference type="PANTHER" id="PTHR34776">
    <property type="entry name" value="F17F16.3 PROTEIN"/>
    <property type="match status" value="1"/>
</dbReference>
<reference evidence="2 3" key="1">
    <citation type="journal article" date="2012" name="Genome Biol.">
        <title>The genome of the polar eukaryotic microalga coccomyxa subellipsoidea reveals traits of cold adaptation.</title>
        <authorList>
            <person name="Blanc G."/>
            <person name="Agarkova I."/>
            <person name="Grimwood J."/>
            <person name="Kuo A."/>
            <person name="Brueggeman A."/>
            <person name="Dunigan D."/>
            <person name="Gurnon J."/>
            <person name="Ladunga I."/>
            <person name="Lindquist E."/>
            <person name="Lucas S."/>
            <person name="Pangilinan J."/>
            <person name="Proschold T."/>
            <person name="Salamov A."/>
            <person name="Schmutz J."/>
            <person name="Weeks D."/>
            <person name="Yamada T."/>
            <person name="Claverie J.M."/>
            <person name="Grigoriev I."/>
            <person name="Van Etten J."/>
            <person name="Lomsadze A."/>
            <person name="Borodovsky M."/>
        </authorList>
    </citation>
    <scope>NUCLEOTIDE SEQUENCE [LARGE SCALE GENOMIC DNA]</scope>
    <source>
        <strain evidence="2 3">C-169</strain>
    </source>
</reference>
<dbReference type="STRING" id="574566.I0ZA19"/>
<sequence length="322" mass="36442">MAPKKKTEEVGEKRQREDQEPTSEDKKEEINGKDDEHEPASKRQDVDEQPKEILEEGRIYFLYRPRVGLEEAHSLSDVQRFFIIMSPTSRKDAPNRLIPIGKKRLPDPAKRERFFGFVQATDNKMDTLMAGLEAKEYETKTRGTRRIEAARALGEGVYKIYDHGRDSRLAYELEVPQEPGDVQEDFRIKKTGSYIISVKNPEAANPPNAGLGKNQKADYPKDKKKEFDGAPGGYSWISAKDPSLLDFNGCELVLIATHADISGELDGKVEKALDEAVEHEVEEAEHFEGNDEDAKLLEKLRSELHAEKHDVPVEPAADGDWK</sequence>
<evidence type="ECO:0000313" key="3">
    <source>
        <dbReference type="Proteomes" id="UP000007264"/>
    </source>
</evidence>
<organism evidence="2 3">
    <name type="scientific">Coccomyxa subellipsoidea (strain C-169)</name>
    <name type="common">Green microalga</name>
    <dbReference type="NCBI Taxonomy" id="574566"/>
    <lineage>
        <taxon>Eukaryota</taxon>
        <taxon>Viridiplantae</taxon>
        <taxon>Chlorophyta</taxon>
        <taxon>core chlorophytes</taxon>
        <taxon>Trebouxiophyceae</taxon>
        <taxon>Trebouxiophyceae incertae sedis</taxon>
        <taxon>Coccomyxaceae</taxon>
        <taxon>Coccomyxa</taxon>
        <taxon>Coccomyxa subellipsoidea</taxon>
    </lineage>
</organism>
<proteinExistence type="predicted"/>